<dbReference type="InterPro" id="IPR035965">
    <property type="entry name" value="PAS-like_dom_sf"/>
</dbReference>
<dbReference type="Pfam" id="PF08447">
    <property type="entry name" value="PAS_3"/>
    <property type="match status" value="2"/>
</dbReference>
<dbReference type="InterPro" id="IPR029787">
    <property type="entry name" value="Nucleotide_cyclase"/>
</dbReference>
<dbReference type="SUPFAM" id="SSF55785">
    <property type="entry name" value="PYP-like sensor domain (PAS domain)"/>
    <property type="match status" value="4"/>
</dbReference>
<feature type="domain" description="PAC" evidence="2">
    <location>
        <begin position="372"/>
        <end position="423"/>
    </location>
</feature>
<feature type="domain" description="PAC" evidence="2">
    <location>
        <begin position="241"/>
        <end position="292"/>
    </location>
</feature>
<dbReference type="Proteomes" id="UP001302257">
    <property type="component" value="Chromosome"/>
</dbReference>
<dbReference type="Gene3D" id="3.30.70.270">
    <property type="match status" value="1"/>
</dbReference>
<evidence type="ECO:0000259" key="2">
    <source>
        <dbReference type="PROSITE" id="PS50113"/>
    </source>
</evidence>
<dbReference type="SMART" id="SM00267">
    <property type="entry name" value="GGDEF"/>
    <property type="match status" value="1"/>
</dbReference>
<dbReference type="InterPro" id="IPR000160">
    <property type="entry name" value="GGDEF_dom"/>
</dbReference>
<dbReference type="SMART" id="SM00086">
    <property type="entry name" value="PAC"/>
    <property type="match status" value="4"/>
</dbReference>
<evidence type="ECO:0000259" key="1">
    <source>
        <dbReference type="PROSITE" id="PS50112"/>
    </source>
</evidence>
<keyword evidence="6" id="KW-1185">Reference proteome</keyword>
<dbReference type="InterPro" id="IPR000014">
    <property type="entry name" value="PAS"/>
</dbReference>
<dbReference type="PROSITE" id="PS50883">
    <property type="entry name" value="EAL"/>
    <property type="match status" value="1"/>
</dbReference>
<evidence type="ECO:0000259" key="3">
    <source>
        <dbReference type="PROSITE" id="PS50883"/>
    </source>
</evidence>
<dbReference type="CDD" id="cd01948">
    <property type="entry name" value="EAL"/>
    <property type="match status" value="1"/>
</dbReference>
<protein>
    <submittedName>
        <fullName evidence="5">EAL domain-containing protein</fullName>
    </submittedName>
</protein>
<dbReference type="InterPro" id="IPR013655">
    <property type="entry name" value="PAS_fold_3"/>
</dbReference>
<dbReference type="PROSITE" id="PS50887">
    <property type="entry name" value="GGDEF"/>
    <property type="match status" value="1"/>
</dbReference>
<accession>A0ABZ0AY38</accession>
<dbReference type="InterPro" id="IPR001610">
    <property type="entry name" value="PAC"/>
</dbReference>
<dbReference type="CDD" id="cd00130">
    <property type="entry name" value="PAS"/>
    <property type="match status" value="2"/>
</dbReference>
<feature type="domain" description="GGDEF" evidence="4">
    <location>
        <begin position="582"/>
        <end position="720"/>
    </location>
</feature>
<dbReference type="RefSeq" id="WP_313867207.1">
    <property type="nucleotide sequence ID" value="NZ_CP132507.1"/>
</dbReference>
<dbReference type="PANTHER" id="PTHR44757">
    <property type="entry name" value="DIGUANYLATE CYCLASE DGCP"/>
    <property type="match status" value="1"/>
</dbReference>
<dbReference type="SUPFAM" id="SSF141868">
    <property type="entry name" value="EAL domain-like"/>
    <property type="match status" value="1"/>
</dbReference>
<dbReference type="NCBIfam" id="TIGR00254">
    <property type="entry name" value="GGDEF"/>
    <property type="match status" value="1"/>
</dbReference>
<feature type="domain" description="PAS" evidence="1">
    <location>
        <begin position="54"/>
        <end position="95"/>
    </location>
</feature>
<evidence type="ECO:0000313" key="6">
    <source>
        <dbReference type="Proteomes" id="UP001302257"/>
    </source>
</evidence>
<dbReference type="InterPro" id="IPR001633">
    <property type="entry name" value="EAL_dom"/>
</dbReference>
<dbReference type="EMBL" id="CP132507">
    <property type="protein sequence ID" value="WNO04362.1"/>
    <property type="molecule type" value="Genomic_DNA"/>
</dbReference>
<sequence length="977" mass="109097">MAHSPVQLPPVSRPDESAALTAVAGAVPAELGLSVFQSIFESSPEAIALTRVRDGVLVKVNSEWLFMTGYTRDEVLGRSAVELGHWLDPQERDRVFGDMKVGSRVVDTDVTLVMKDRIPRVVRLNATMLEESGERYLLIYLRDVTADQMARDALKAGEQALEHANETMNRQVKLHELTESVAKVGHWVSYPGDDRVQISRGLAQMAGLGDADLVDPHTLWSGVHPDDLPNLLEARARMDGSVVEYRWLSTEGRSRWVRSRMHRQTSEGRVLADFGVVQEFTEERDARDALQTQLDFIHKITGRAPGMVYEFQMWPDGQFKFPFVSAGVAQLFGVSMEQAREDANALMRRIHREDVPRIIKTSLASRDTLQPWNCEFRTRDAGADMRWLLGTSVPEARPDGSVLFTGSITDITAQKKALAQLQESEERFRSLSSLSSDWYWEQDAEFRFVRIDGNGINSDRLAPQGALGRTRWDSGGQGVTAAQWMAHREMLEAHQTFQDFEMQRVLADGSFMWVSISGAPMFDAKGNFCGYRGTGRDISARKAAEAEIERLAFFDALTGLPNRRMLIDRLKHALESSTRNRQHGALLFIDLDNFKVLNDTLGHHMGDMLLQQVAQRLQECVRSADTVARLGGDEFVVMLEELDADPRVAATQAEVVAKKVLGSLNKQFALGNHNTHSSPSIGVTLFFQRNDSIEELLKRADLAMYQAKGAGRNTLRFFDPAMQAAASERADMEADLRRALQEEQFTLHYQPVVDHAGMVTGVEALLRWLHPAKGMVSPAEFIPVAEQTGLILSLGQWVLEAACAQLVAWNDNPQTQKLSIAVNVSARQFRHPDFSTHILDLLRTSGANPYRLKLELTESLLLTDFEEAVIKMGELRSIGVSFSLDDFGTGYSSLAYLKRLPLDQLKIDQSFVRDVLTDPNDAAIAKTILNLANSLDLGVVAEGVETAGQRDFLLREGCRAFQGYFFGRPVPVEMLHL</sequence>
<dbReference type="PROSITE" id="PS50112">
    <property type="entry name" value="PAS"/>
    <property type="match status" value="1"/>
</dbReference>
<dbReference type="Pfam" id="PF00990">
    <property type="entry name" value="GGDEF"/>
    <property type="match status" value="1"/>
</dbReference>
<dbReference type="PANTHER" id="PTHR44757:SF2">
    <property type="entry name" value="BIOFILM ARCHITECTURE MAINTENANCE PROTEIN MBAA"/>
    <property type="match status" value="1"/>
</dbReference>
<name>A0ABZ0AY38_9BURK</name>
<dbReference type="Gene3D" id="3.30.450.20">
    <property type="entry name" value="PAS domain"/>
    <property type="match status" value="4"/>
</dbReference>
<dbReference type="CDD" id="cd01949">
    <property type="entry name" value="GGDEF"/>
    <property type="match status" value="1"/>
</dbReference>
<dbReference type="InterPro" id="IPR035919">
    <property type="entry name" value="EAL_sf"/>
</dbReference>
<organism evidence="5 6">
    <name type="scientific">Rhodoferax mekongensis</name>
    <dbReference type="NCBI Taxonomy" id="3068341"/>
    <lineage>
        <taxon>Bacteria</taxon>
        <taxon>Pseudomonadati</taxon>
        <taxon>Pseudomonadota</taxon>
        <taxon>Betaproteobacteria</taxon>
        <taxon>Burkholderiales</taxon>
        <taxon>Comamonadaceae</taxon>
        <taxon>Rhodoferax</taxon>
    </lineage>
</organism>
<dbReference type="InterPro" id="IPR000700">
    <property type="entry name" value="PAS-assoc_C"/>
</dbReference>
<evidence type="ECO:0000313" key="5">
    <source>
        <dbReference type="EMBL" id="WNO04362.1"/>
    </source>
</evidence>
<dbReference type="SMART" id="SM00052">
    <property type="entry name" value="EAL"/>
    <property type="match status" value="1"/>
</dbReference>
<dbReference type="InterPro" id="IPR052155">
    <property type="entry name" value="Biofilm_reg_signaling"/>
</dbReference>
<dbReference type="SUPFAM" id="SSF55073">
    <property type="entry name" value="Nucleotide cyclase"/>
    <property type="match status" value="1"/>
</dbReference>
<dbReference type="Gene3D" id="3.20.20.450">
    <property type="entry name" value="EAL domain"/>
    <property type="match status" value="1"/>
</dbReference>
<dbReference type="Pfam" id="PF00563">
    <property type="entry name" value="EAL"/>
    <property type="match status" value="1"/>
</dbReference>
<dbReference type="Pfam" id="PF13426">
    <property type="entry name" value="PAS_9"/>
    <property type="match status" value="2"/>
</dbReference>
<dbReference type="InterPro" id="IPR043128">
    <property type="entry name" value="Rev_trsase/Diguanyl_cyclase"/>
</dbReference>
<dbReference type="NCBIfam" id="TIGR00229">
    <property type="entry name" value="sensory_box"/>
    <property type="match status" value="2"/>
</dbReference>
<feature type="domain" description="EAL" evidence="3">
    <location>
        <begin position="729"/>
        <end position="977"/>
    </location>
</feature>
<gene>
    <name evidence="5" type="ORF">RAN89_15865</name>
</gene>
<dbReference type="SMART" id="SM00091">
    <property type="entry name" value="PAS"/>
    <property type="match status" value="2"/>
</dbReference>
<dbReference type="PROSITE" id="PS50113">
    <property type="entry name" value="PAC"/>
    <property type="match status" value="3"/>
</dbReference>
<proteinExistence type="predicted"/>
<evidence type="ECO:0000259" key="4">
    <source>
        <dbReference type="PROSITE" id="PS50887"/>
    </source>
</evidence>
<reference evidence="5 6" key="1">
    <citation type="submission" date="2023-08" db="EMBL/GenBank/DDBJ databases">
        <title>Rhodoferax potami sp. nov. and Rhodoferax mekongensis sp. nov., isolated from the Mekong River in Thailand.</title>
        <authorList>
            <person name="Kitikhun S."/>
            <person name="Charoenyingcharoen P."/>
            <person name="Siriarchawattana P."/>
            <person name="Likhitrattanapisal S."/>
            <person name="Nilsakha T."/>
            <person name="Chanpet A."/>
            <person name="Rattanawaree P."/>
            <person name="Ingsriswang S."/>
        </authorList>
    </citation>
    <scope>NUCLEOTIDE SEQUENCE [LARGE SCALE GENOMIC DNA]</scope>
    <source>
        <strain evidence="5 6">TBRC 17307</strain>
    </source>
</reference>
<feature type="domain" description="PAC" evidence="2">
    <location>
        <begin position="498"/>
        <end position="550"/>
    </location>
</feature>